<dbReference type="AlphaFoldDB" id="A0A183TC01"/>
<name>A0A183TC01_SCHSO</name>
<organism evidence="4">
    <name type="scientific">Schistocephalus solidus</name>
    <name type="common">Tapeworm</name>
    <dbReference type="NCBI Taxonomy" id="70667"/>
    <lineage>
        <taxon>Eukaryota</taxon>
        <taxon>Metazoa</taxon>
        <taxon>Spiralia</taxon>
        <taxon>Lophotrochozoa</taxon>
        <taxon>Platyhelminthes</taxon>
        <taxon>Cestoda</taxon>
        <taxon>Eucestoda</taxon>
        <taxon>Diphyllobothriidea</taxon>
        <taxon>Diphyllobothriidae</taxon>
        <taxon>Schistocephalus</taxon>
    </lineage>
</organism>
<dbReference type="Proteomes" id="UP000275846">
    <property type="component" value="Unassembled WGS sequence"/>
</dbReference>
<reference evidence="2 3" key="2">
    <citation type="submission" date="2018-11" db="EMBL/GenBank/DDBJ databases">
        <authorList>
            <consortium name="Pathogen Informatics"/>
        </authorList>
    </citation>
    <scope>NUCLEOTIDE SEQUENCE [LARGE SCALE GENOMIC DNA]</scope>
    <source>
        <strain evidence="2 3">NST_G2</strain>
    </source>
</reference>
<dbReference type="PANTHER" id="PTHR21301">
    <property type="entry name" value="REVERSE TRANSCRIPTASE"/>
    <property type="match status" value="1"/>
</dbReference>
<dbReference type="EMBL" id="UYSU01038565">
    <property type="protein sequence ID" value="VDM00384.1"/>
    <property type="molecule type" value="Genomic_DNA"/>
</dbReference>
<gene>
    <name evidence="2" type="ORF">SSLN_LOCUS13998</name>
</gene>
<dbReference type="WBParaSite" id="SSLN_0001453501-mRNA-1">
    <property type="protein sequence ID" value="SSLN_0001453501-mRNA-1"/>
    <property type="gene ID" value="SSLN_0001453501"/>
</dbReference>
<evidence type="ECO:0000313" key="4">
    <source>
        <dbReference type="WBParaSite" id="SSLN_0001453501-mRNA-1"/>
    </source>
</evidence>
<sequence length="100" mass="11701">MGSPLGPFLANVFKCKIKKMSIEYTIAELHFYDRYGDDIFCLTDHNIDTEVLARKLNSVYLSLKVSAEPEMNNEIGFLDVLLHRQEDEAIQCRVFRRKTW</sequence>
<feature type="domain" description="Reverse transcriptase" evidence="1">
    <location>
        <begin position="1"/>
        <end position="100"/>
    </location>
</feature>
<evidence type="ECO:0000259" key="1">
    <source>
        <dbReference type="PROSITE" id="PS50878"/>
    </source>
</evidence>
<evidence type="ECO:0000313" key="2">
    <source>
        <dbReference type="EMBL" id="VDM00384.1"/>
    </source>
</evidence>
<keyword evidence="3" id="KW-1185">Reference proteome</keyword>
<dbReference type="PANTHER" id="PTHR21301:SF10">
    <property type="entry name" value="REVERSE TRANSCRIPTASE DOMAIN-CONTAINING PROTEIN"/>
    <property type="match status" value="1"/>
</dbReference>
<proteinExistence type="predicted"/>
<evidence type="ECO:0000313" key="3">
    <source>
        <dbReference type="Proteomes" id="UP000275846"/>
    </source>
</evidence>
<reference evidence="4" key="1">
    <citation type="submission" date="2016-06" db="UniProtKB">
        <authorList>
            <consortium name="WormBaseParasite"/>
        </authorList>
    </citation>
    <scope>IDENTIFICATION</scope>
</reference>
<dbReference type="OrthoDB" id="6513546at2759"/>
<dbReference type="PROSITE" id="PS50878">
    <property type="entry name" value="RT_POL"/>
    <property type="match status" value="1"/>
</dbReference>
<protein>
    <submittedName>
        <fullName evidence="4">Reverse transcriptase domain-containing protein</fullName>
    </submittedName>
</protein>
<accession>A0A183TC01</accession>
<dbReference type="InterPro" id="IPR000477">
    <property type="entry name" value="RT_dom"/>
</dbReference>